<feature type="compositionally biased region" description="Low complexity" evidence="1">
    <location>
        <begin position="40"/>
        <end position="51"/>
    </location>
</feature>
<feature type="signal peptide" evidence="2">
    <location>
        <begin position="1"/>
        <end position="24"/>
    </location>
</feature>
<evidence type="ECO:0000256" key="1">
    <source>
        <dbReference type="SAM" id="MobiDB-lite"/>
    </source>
</evidence>
<dbReference type="EMBL" id="CP023407">
    <property type="protein sequence ID" value="AYL37714.1"/>
    <property type="molecule type" value="Genomic_DNA"/>
</dbReference>
<evidence type="ECO:0000313" key="3">
    <source>
        <dbReference type="EMBL" id="AYL37714.1"/>
    </source>
</evidence>
<keyword evidence="4" id="KW-1185">Reference proteome</keyword>
<gene>
    <name evidence="3" type="ORF">CNQ36_21290</name>
</gene>
<proteinExistence type="predicted"/>
<dbReference type="AlphaFoldDB" id="A0A494V3V6"/>
<dbReference type="KEGG" id="sfug:CNQ36_21290"/>
<evidence type="ECO:0008006" key="5">
    <source>
        <dbReference type="Google" id="ProtNLM"/>
    </source>
</evidence>
<keyword evidence="2" id="KW-0732">Signal</keyword>
<dbReference type="GeneID" id="93885374"/>
<dbReference type="Proteomes" id="UP000282170">
    <property type="component" value="Chromosome"/>
</dbReference>
<evidence type="ECO:0000313" key="4">
    <source>
        <dbReference type="Proteomes" id="UP000282170"/>
    </source>
</evidence>
<feature type="region of interest" description="Disordered" evidence="1">
    <location>
        <begin position="111"/>
        <end position="133"/>
    </location>
</feature>
<accession>A0A494V3V6</accession>
<sequence>MRTTAVRRTALAASAAALALLVTACGGSGDEDKGGEGNGKADSSASAAPAAKALTAAELEKAGLAQSDVKSGKVATKLPATDDIAKDQVKTKDAACLPLAHAQAGVAQGEPAATVKRSWTGEPVKPSEGTSPEDALMASLDVDKMLINLASYEDGGAEQAMKGLTDAAGKCAGGFTATVSGEEMQVVKVAGGTAPEGGDESSALTLTIAAEEDVKAPSKIVVVRKGATLVTFSAVNLAAMATGEDFDVPADVVTAQVGKLG</sequence>
<feature type="chain" id="PRO_5039728689" description="Lipoprotein" evidence="2">
    <location>
        <begin position="25"/>
        <end position="261"/>
    </location>
</feature>
<dbReference type="PROSITE" id="PS51257">
    <property type="entry name" value="PROKAR_LIPOPROTEIN"/>
    <property type="match status" value="1"/>
</dbReference>
<organism evidence="3 4">
    <name type="scientific">Streptomyces fungicidicus</name>
    <dbReference type="NCBI Taxonomy" id="68203"/>
    <lineage>
        <taxon>Bacteria</taxon>
        <taxon>Bacillati</taxon>
        <taxon>Actinomycetota</taxon>
        <taxon>Actinomycetes</taxon>
        <taxon>Kitasatosporales</taxon>
        <taxon>Streptomycetaceae</taxon>
        <taxon>Streptomyces</taxon>
    </lineage>
</organism>
<feature type="region of interest" description="Disordered" evidence="1">
    <location>
        <begin position="30"/>
        <end position="51"/>
    </location>
</feature>
<name>A0A494V3V6_9ACTN</name>
<protein>
    <recommendedName>
        <fullName evidence="5">Lipoprotein</fullName>
    </recommendedName>
</protein>
<reference evidence="3 4" key="1">
    <citation type="submission" date="2017-09" db="EMBL/GenBank/DDBJ databases">
        <authorList>
            <person name="Zhang H."/>
            <person name="Hu S."/>
            <person name="Xu J."/>
            <person name="He Z."/>
        </authorList>
    </citation>
    <scope>NUCLEOTIDE SEQUENCE [LARGE SCALE GENOMIC DNA]</scope>
    <source>
        <strain evidence="3 4">TXX3120</strain>
    </source>
</reference>
<dbReference type="RefSeq" id="WP_121547168.1">
    <property type="nucleotide sequence ID" value="NZ_CP023407.1"/>
</dbReference>
<evidence type="ECO:0000256" key="2">
    <source>
        <dbReference type="SAM" id="SignalP"/>
    </source>
</evidence>